<keyword evidence="1" id="KW-0719">Serine esterase</keyword>
<dbReference type="InterPro" id="IPR010076">
    <property type="entry name" value="BioH"/>
</dbReference>
<protein>
    <submittedName>
        <fullName evidence="6">Carboxylesterase BioH (Pimeloyl-CoA synthesis)</fullName>
    </submittedName>
</protein>
<dbReference type="GO" id="GO:0009102">
    <property type="term" value="P:biotin biosynthetic process"/>
    <property type="evidence" value="ECO:0007669"/>
    <property type="project" value="UniProtKB-KW"/>
</dbReference>
<dbReference type="PANTHER" id="PTHR43798:SF31">
    <property type="entry name" value="AB HYDROLASE SUPERFAMILY PROTEIN YCLE"/>
    <property type="match status" value="1"/>
</dbReference>
<name>A0A4R1GFS2_9GAMM</name>
<keyword evidence="7" id="KW-1185">Reference proteome</keyword>
<keyword evidence="2" id="KW-0963">Cytoplasm</keyword>
<dbReference type="OrthoDB" id="9780744at2"/>
<dbReference type="GO" id="GO:0052689">
    <property type="term" value="F:carboxylic ester hydrolase activity"/>
    <property type="evidence" value="ECO:0007669"/>
    <property type="project" value="UniProtKB-KW"/>
</dbReference>
<organism evidence="6 7">
    <name type="scientific">Marinobacterium mangrovicola</name>
    <dbReference type="NCBI Taxonomy" id="1476959"/>
    <lineage>
        <taxon>Bacteria</taxon>
        <taxon>Pseudomonadati</taxon>
        <taxon>Pseudomonadota</taxon>
        <taxon>Gammaproteobacteria</taxon>
        <taxon>Oceanospirillales</taxon>
        <taxon>Oceanospirillaceae</taxon>
        <taxon>Marinobacterium</taxon>
    </lineage>
</organism>
<dbReference type="InterPro" id="IPR029058">
    <property type="entry name" value="AB_hydrolase_fold"/>
</dbReference>
<dbReference type="PANTHER" id="PTHR43798">
    <property type="entry name" value="MONOACYLGLYCEROL LIPASE"/>
    <property type="match status" value="1"/>
</dbReference>
<comment type="caution">
    <text evidence="6">The sequence shown here is derived from an EMBL/GenBank/DDBJ whole genome shotgun (WGS) entry which is preliminary data.</text>
</comment>
<evidence type="ECO:0000313" key="7">
    <source>
        <dbReference type="Proteomes" id="UP000294546"/>
    </source>
</evidence>
<dbReference type="AlphaFoldDB" id="A0A4R1GFS2"/>
<dbReference type="InterPro" id="IPR000073">
    <property type="entry name" value="AB_hydrolase_1"/>
</dbReference>
<evidence type="ECO:0000256" key="4">
    <source>
        <dbReference type="ARBA" id="ARBA00022801"/>
    </source>
</evidence>
<keyword evidence="3" id="KW-0093">Biotin biosynthesis</keyword>
<evidence type="ECO:0000259" key="5">
    <source>
        <dbReference type="Pfam" id="PF00561"/>
    </source>
</evidence>
<dbReference type="EMBL" id="SMFU01000013">
    <property type="protein sequence ID" value="TCK03072.1"/>
    <property type="molecule type" value="Genomic_DNA"/>
</dbReference>
<dbReference type="Gene3D" id="3.40.50.1820">
    <property type="entry name" value="alpha/beta hydrolase"/>
    <property type="match status" value="1"/>
</dbReference>
<sequence length="257" mass="27438">MSLHLEHHGNSGPELVLLHGWGLSSEIWAPVIDRLSPHYRLTLIDIPGLGKSAAIENDSMAATAEALLDVAPQKALWIGWSLGGALALQVASVAPSRVSGFLMVAASPCFIQRDCWTSAMDTEVFEAFADGVALNPAKTLSRFAMLQTQGSQSARDELKRLKRVIAGAEPEALGSTLDLLREDLRPQLCALSVPATLLLGLHDQLVPASLAGAVAQLNQSIEVQLFEHSAHLPFLAEPERFDSALNALAERSAEAAL</sequence>
<evidence type="ECO:0000256" key="1">
    <source>
        <dbReference type="ARBA" id="ARBA00022487"/>
    </source>
</evidence>
<dbReference type="InterPro" id="IPR050266">
    <property type="entry name" value="AB_hydrolase_sf"/>
</dbReference>
<gene>
    <name evidence="6" type="ORF">CLV83_4131</name>
</gene>
<dbReference type="Pfam" id="PF00561">
    <property type="entry name" value="Abhydrolase_1"/>
    <property type="match status" value="1"/>
</dbReference>
<feature type="domain" description="AB hydrolase-1" evidence="5">
    <location>
        <begin position="15"/>
        <end position="237"/>
    </location>
</feature>
<dbReference type="Proteomes" id="UP000294546">
    <property type="component" value="Unassembled WGS sequence"/>
</dbReference>
<dbReference type="GO" id="GO:0016020">
    <property type="term" value="C:membrane"/>
    <property type="evidence" value="ECO:0007669"/>
    <property type="project" value="TreeGrafter"/>
</dbReference>
<proteinExistence type="predicted"/>
<reference evidence="6 7" key="1">
    <citation type="submission" date="2019-03" db="EMBL/GenBank/DDBJ databases">
        <title>Genomic Encyclopedia of Archaeal and Bacterial Type Strains, Phase II (KMG-II): from individual species to whole genera.</title>
        <authorList>
            <person name="Goeker M."/>
        </authorList>
    </citation>
    <scope>NUCLEOTIDE SEQUENCE [LARGE SCALE GENOMIC DNA]</scope>
    <source>
        <strain evidence="6 7">DSM 27697</strain>
    </source>
</reference>
<dbReference type="SUPFAM" id="SSF53474">
    <property type="entry name" value="alpha/beta-Hydrolases"/>
    <property type="match status" value="1"/>
</dbReference>
<keyword evidence="4" id="KW-0378">Hydrolase</keyword>
<evidence type="ECO:0000256" key="3">
    <source>
        <dbReference type="ARBA" id="ARBA00022756"/>
    </source>
</evidence>
<accession>A0A4R1GFS2</accession>
<evidence type="ECO:0000256" key="2">
    <source>
        <dbReference type="ARBA" id="ARBA00022490"/>
    </source>
</evidence>
<dbReference type="NCBIfam" id="TIGR01738">
    <property type="entry name" value="bioH"/>
    <property type="match status" value="1"/>
</dbReference>
<dbReference type="RefSeq" id="WP_132297113.1">
    <property type="nucleotide sequence ID" value="NZ_SMFU01000013.1"/>
</dbReference>
<evidence type="ECO:0000313" key="6">
    <source>
        <dbReference type="EMBL" id="TCK03072.1"/>
    </source>
</evidence>